<name>A0A7S4II90_9STRA</name>
<dbReference type="SUPFAM" id="SSF50475">
    <property type="entry name" value="FMN-binding split barrel"/>
    <property type="match status" value="1"/>
</dbReference>
<dbReference type="GO" id="GO:0010181">
    <property type="term" value="F:FMN binding"/>
    <property type="evidence" value="ECO:0007669"/>
    <property type="project" value="InterPro"/>
</dbReference>
<dbReference type="Gene3D" id="2.30.110.10">
    <property type="entry name" value="Electron Transport, Fmn-binding Protein, Chain A"/>
    <property type="match status" value="1"/>
</dbReference>
<feature type="compositionally biased region" description="Low complexity" evidence="1">
    <location>
        <begin position="67"/>
        <end position="93"/>
    </location>
</feature>
<feature type="region of interest" description="Disordered" evidence="1">
    <location>
        <begin position="66"/>
        <end position="124"/>
    </location>
</feature>
<feature type="signal peptide" evidence="2">
    <location>
        <begin position="1"/>
        <end position="25"/>
    </location>
</feature>
<evidence type="ECO:0000256" key="2">
    <source>
        <dbReference type="SAM" id="SignalP"/>
    </source>
</evidence>
<protein>
    <recommendedName>
        <fullName evidence="3">Pyridoxamine 5'-phosphate oxidase Alr4036 family FMN-binding domain-containing protein</fullName>
    </recommendedName>
</protein>
<feature type="domain" description="Pyridoxamine 5'-phosphate oxidase Alr4036 family FMN-binding" evidence="3">
    <location>
        <begin position="111"/>
        <end position="239"/>
    </location>
</feature>
<evidence type="ECO:0000313" key="4">
    <source>
        <dbReference type="EMBL" id="CAE2229972.1"/>
    </source>
</evidence>
<dbReference type="EMBL" id="HBKQ01017116">
    <property type="protein sequence ID" value="CAE2229972.1"/>
    <property type="molecule type" value="Transcribed_RNA"/>
</dbReference>
<evidence type="ECO:0000259" key="3">
    <source>
        <dbReference type="Pfam" id="PF12766"/>
    </source>
</evidence>
<sequence length="343" mass="36897">MMMRQRRIPLLCLYFASSSSSSASAGFVPTASASAASRALLPRLSSPAFGRNNALAPRSIDVATKRAMSSSSSSSDAKDAAAAAGGLSDIGRSNAGGGGGKPSSKDESESSSWRERIGSSVARSRKVRGGNYVQIATVDPNTGEPRCRTVVFRGFLRGAKKEEDVGDDVNEDGRTVLGGEPTVMKMITDLRSSKVGEASGGTADEATTTTAAMPTNAEMVWWFGKSSEQYRIRGNLKFVGGGTFDDDDDVHLSRARKEQWGNLSDAAREQFYWREPGVPYALQSTVPPGGRGDDGRVLPPPENFLLMLLYPIRVDYLRLGDNFRQVDELDREGGGWKLERVNP</sequence>
<reference evidence="4" key="1">
    <citation type="submission" date="2021-01" db="EMBL/GenBank/DDBJ databases">
        <authorList>
            <person name="Corre E."/>
            <person name="Pelletier E."/>
            <person name="Niang G."/>
            <person name="Scheremetjew M."/>
            <person name="Finn R."/>
            <person name="Kale V."/>
            <person name="Holt S."/>
            <person name="Cochrane G."/>
            <person name="Meng A."/>
            <person name="Brown T."/>
            <person name="Cohen L."/>
        </authorList>
    </citation>
    <scope>NUCLEOTIDE SEQUENCE</scope>
    <source>
        <strain evidence="4">Isolate 1302-5</strain>
    </source>
</reference>
<dbReference type="PANTHER" id="PTHR28243">
    <property type="entry name" value="AGL049CP"/>
    <property type="match status" value="1"/>
</dbReference>
<dbReference type="InterPro" id="IPR012349">
    <property type="entry name" value="Split_barrel_FMN-bd"/>
</dbReference>
<feature type="chain" id="PRO_5030861904" description="Pyridoxamine 5'-phosphate oxidase Alr4036 family FMN-binding domain-containing protein" evidence="2">
    <location>
        <begin position="26"/>
        <end position="343"/>
    </location>
</feature>
<evidence type="ECO:0000256" key="1">
    <source>
        <dbReference type="SAM" id="MobiDB-lite"/>
    </source>
</evidence>
<dbReference type="AlphaFoldDB" id="A0A7S4II90"/>
<gene>
    <name evidence="4" type="ORF">OAUR00152_LOCUS11555</name>
</gene>
<dbReference type="InterPro" id="IPR024624">
    <property type="entry name" value="Pyridox_Oxase_Alr4036_FMN-bd"/>
</dbReference>
<feature type="compositionally biased region" description="Basic and acidic residues" evidence="1">
    <location>
        <begin position="103"/>
        <end position="117"/>
    </location>
</feature>
<dbReference type="Pfam" id="PF12766">
    <property type="entry name" value="Pyridox_oxase_2"/>
    <property type="match status" value="1"/>
</dbReference>
<proteinExistence type="predicted"/>
<accession>A0A7S4II90</accession>
<organism evidence="4">
    <name type="scientific">Odontella aurita</name>
    <dbReference type="NCBI Taxonomy" id="265563"/>
    <lineage>
        <taxon>Eukaryota</taxon>
        <taxon>Sar</taxon>
        <taxon>Stramenopiles</taxon>
        <taxon>Ochrophyta</taxon>
        <taxon>Bacillariophyta</taxon>
        <taxon>Mediophyceae</taxon>
        <taxon>Biddulphiophycidae</taxon>
        <taxon>Eupodiscales</taxon>
        <taxon>Odontellaceae</taxon>
        <taxon>Odontella</taxon>
    </lineage>
</organism>
<keyword evidence="2" id="KW-0732">Signal</keyword>
<dbReference type="PANTHER" id="PTHR28243:SF1">
    <property type="entry name" value="PYRIDOXAMINE 5'-PHOSPHATE OXIDASE ALR4036 FAMILY FMN-BINDING DOMAIN-CONTAINING PROTEIN"/>
    <property type="match status" value="1"/>
</dbReference>